<keyword evidence="1" id="KW-1133">Transmembrane helix</keyword>
<organism evidence="2 3">
    <name type="scientific">Flavobacterium tibetense</name>
    <dbReference type="NCBI Taxonomy" id="2233533"/>
    <lineage>
        <taxon>Bacteria</taxon>
        <taxon>Pseudomonadati</taxon>
        <taxon>Bacteroidota</taxon>
        <taxon>Flavobacteriia</taxon>
        <taxon>Flavobacteriales</taxon>
        <taxon>Flavobacteriaceae</taxon>
        <taxon>Flavobacterium</taxon>
    </lineage>
</organism>
<protein>
    <submittedName>
        <fullName evidence="2">Uncharacterized protein</fullName>
    </submittedName>
</protein>
<dbReference type="AlphaFoldDB" id="A0A365P2T8"/>
<dbReference type="Proteomes" id="UP000253319">
    <property type="component" value="Unassembled WGS sequence"/>
</dbReference>
<reference evidence="2 3" key="1">
    <citation type="submission" date="2018-06" db="EMBL/GenBank/DDBJ databases">
        <title>Flavobacterium tibetense sp. nov., isolated from a wetland YonghuCo on Tibetan Plateau.</title>
        <authorList>
            <person name="Xing P."/>
            <person name="Phurbu D."/>
            <person name="Lu H."/>
        </authorList>
    </citation>
    <scope>NUCLEOTIDE SEQUENCE [LARGE SCALE GENOMIC DNA]</scope>
    <source>
        <strain evidence="2 3">YH5</strain>
    </source>
</reference>
<dbReference type="EMBL" id="QLST01000005">
    <property type="protein sequence ID" value="RBA28854.1"/>
    <property type="molecule type" value="Genomic_DNA"/>
</dbReference>
<feature type="transmembrane region" description="Helical" evidence="1">
    <location>
        <begin position="44"/>
        <end position="61"/>
    </location>
</feature>
<keyword evidence="3" id="KW-1185">Reference proteome</keyword>
<keyword evidence="1" id="KW-0812">Transmembrane</keyword>
<sequence length="99" mass="11126">MNTNKVLAKKQTSNKTAKLILGILFDFIGMLSYLIPGIAETLDIVWAPISGFLLVAMYKGYTGKVAGIIGFLEEILPFTDVIPTFTLTWIYQYIFKKED</sequence>
<gene>
    <name evidence="2" type="ORF">DPN68_05575</name>
</gene>
<dbReference type="OrthoDB" id="1144067at2"/>
<name>A0A365P2T8_9FLAO</name>
<feature type="transmembrane region" description="Helical" evidence="1">
    <location>
        <begin position="20"/>
        <end position="38"/>
    </location>
</feature>
<evidence type="ECO:0000313" key="2">
    <source>
        <dbReference type="EMBL" id="RBA28854.1"/>
    </source>
</evidence>
<evidence type="ECO:0000256" key="1">
    <source>
        <dbReference type="SAM" id="Phobius"/>
    </source>
</evidence>
<keyword evidence="1" id="KW-0472">Membrane</keyword>
<accession>A0A365P2T8</accession>
<comment type="caution">
    <text evidence="2">The sequence shown here is derived from an EMBL/GenBank/DDBJ whole genome shotgun (WGS) entry which is preliminary data.</text>
</comment>
<proteinExistence type="predicted"/>
<evidence type="ECO:0000313" key="3">
    <source>
        <dbReference type="Proteomes" id="UP000253319"/>
    </source>
</evidence>
<dbReference type="RefSeq" id="WP_113988655.1">
    <property type="nucleotide sequence ID" value="NZ_QLST01000005.1"/>
</dbReference>